<keyword evidence="3" id="KW-1185">Reference proteome</keyword>
<name>A0AAD7J8J3_9AGAR</name>
<feature type="compositionally biased region" description="Basic and acidic residues" evidence="1">
    <location>
        <begin position="116"/>
        <end position="125"/>
    </location>
</feature>
<evidence type="ECO:0000313" key="2">
    <source>
        <dbReference type="EMBL" id="KAJ7758498.1"/>
    </source>
</evidence>
<feature type="compositionally biased region" description="Low complexity" evidence="1">
    <location>
        <begin position="73"/>
        <end position="88"/>
    </location>
</feature>
<reference evidence="2" key="1">
    <citation type="submission" date="2023-03" db="EMBL/GenBank/DDBJ databases">
        <title>Massive genome expansion in bonnet fungi (Mycena s.s.) driven by repeated elements and novel gene families across ecological guilds.</title>
        <authorList>
            <consortium name="Lawrence Berkeley National Laboratory"/>
            <person name="Harder C.B."/>
            <person name="Miyauchi S."/>
            <person name="Viragh M."/>
            <person name="Kuo A."/>
            <person name="Thoen E."/>
            <person name="Andreopoulos B."/>
            <person name="Lu D."/>
            <person name="Skrede I."/>
            <person name="Drula E."/>
            <person name="Henrissat B."/>
            <person name="Morin E."/>
            <person name="Kohler A."/>
            <person name="Barry K."/>
            <person name="LaButti K."/>
            <person name="Morin E."/>
            <person name="Salamov A."/>
            <person name="Lipzen A."/>
            <person name="Mereny Z."/>
            <person name="Hegedus B."/>
            <person name="Baldrian P."/>
            <person name="Stursova M."/>
            <person name="Weitz H."/>
            <person name="Taylor A."/>
            <person name="Grigoriev I.V."/>
            <person name="Nagy L.G."/>
            <person name="Martin F."/>
            <person name="Kauserud H."/>
        </authorList>
    </citation>
    <scope>NUCLEOTIDE SEQUENCE</scope>
    <source>
        <strain evidence="2">CBHHK188m</strain>
    </source>
</reference>
<dbReference type="Proteomes" id="UP001215280">
    <property type="component" value="Unassembled WGS sequence"/>
</dbReference>
<feature type="region of interest" description="Disordered" evidence="1">
    <location>
        <begin position="597"/>
        <end position="616"/>
    </location>
</feature>
<accession>A0AAD7J8J3</accession>
<feature type="region of interest" description="Disordered" evidence="1">
    <location>
        <begin position="71"/>
        <end position="125"/>
    </location>
</feature>
<dbReference type="EMBL" id="JARJLG010000055">
    <property type="protein sequence ID" value="KAJ7758498.1"/>
    <property type="molecule type" value="Genomic_DNA"/>
</dbReference>
<dbReference type="AlphaFoldDB" id="A0AAD7J8J3"/>
<organism evidence="2 3">
    <name type="scientific">Mycena maculata</name>
    <dbReference type="NCBI Taxonomy" id="230809"/>
    <lineage>
        <taxon>Eukaryota</taxon>
        <taxon>Fungi</taxon>
        <taxon>Dikarya</taxon>
        <taxon>Basidiomycota</taxon>
        <taxon>Agaricomycotina</taxon>
        <taxon>Agaricomycetes</taxon>
        <taxon>Agaricomycetidae</taxon>
        <taxon>Agaricales</taxon>
        <taxon>Marasmiineae</taxon>
        <taxon>Mycenaceae</taxon>
        <taxon>Mycena</taxon>
    </lineage>
</organism>
<evidence type="ECO:0000256" key="1">
    <source>
        <dbReference type="SAM" id="MobiDB-lite"/>
    </source>
</evidence>
<protein>
    <submittedName>
        <fullName evidence="2">Uncharacterized protein</fullName>
    </submittedName>
</protein>
<feature type="non-terminal residue" evidence="2">
    <location>
        <position position="649"/>
    </location>
</feature>
<sequence>AAGKKRFEDPNPDVKMERGLIHEERGLNHLATLLSMGPTIFDRYESVQIVAVATGAFVKNSLAISIFSSHNTSPNVSLSNSSSGVAASEGTLGAPTTSTASLDVATAKASSPASSPEERTIASDSRQPEYHTVSVVLTRNSSNSTEGKRIAFHIPAVTPDKDKEFCRDLLQASEESIKGLSFNDFNDFAEKAMRLLKAAAAPLASVKSCSLDRIFLALFHVFHSCLSGQIDQRVEELRRYYCLDDILDNWTPLETDVAEAPVAIKHMHISKHLVGVGLKPVDDGANPLVFIFSAATAPLWWRAICPFLRALLGTISPDNGVIVLGRVFAASTMLHRLLQLVPTLWRLQSLDEHLKTCRTDRFTEDKEHVMEDALPTNNSISDSEVSELERFHRVSDSICVWTTAVRYLLASRLVDEPVAIHMSIVDLPRTPMSTIGPDALIQRWINKGYWASTIAPQIRPLLGKRDPVKNHRSGACHCEAGLMVSLLYTGLNLKDAEATIKEPNSISGAFEVEVIISVNWPPNVFDNWRCQKVLPLCSMLGDTIQSSFKFPVNLPGKHSRFFPWVPLEWLPVNVLLDMETRLLAVVREMVGGDHLTPRALSPYSDRTSEPSSGEEAYDDLLDNMAGVSRSVIKIEHDRRLKEHARRQST</sequence>
<proteinExistence type="predicted"/>
<gene>
    <name evidence="2" type="ORF">DFH07DRAFT_818351</name>
</gene>
<comment type="caution">
    <text evidence="2">The sequence shown here is derived from an EMBL/GenBank/DDBJ whole genome shotgun (WGS) entry which is preliminary data.</text>
</comment>
<evidence type="ECO:0000313" key="3">
    <source>
        <dbReference type="Proteomes" id="UP001215280"/>
    </source>
</evidence>